<evidence type="ECO:0000313" key="2">
    <source>
        <dbReference type="Proteomes" id="UP001143910"/>
    </source>
</evidence>
<gene>
    <name evidence="1" type="ORF">NQ176_g8061</name>
</gene>
<sequence length="160" mass="18264">MASLLTMPQELIAYITQILYARTPRTDNNLAHGPNRVDVSQLSKTCRQLRIFGQVELFTSIRCQGDLVKAIGLVRALISRPELGARVREITLSDLTTDRPRNPKTADKEWLVTAEDAAVLNEALRRFNVRSLRNEAGEETEDVRWRRWLFYTPPTLTTSP</sequence>
<reference evidence="1" key="1">
    <citation type="submission" date="2022-08" db="EMBL/GenBank/DDBJ databases">
        <title>Genome Sequence of Lecanicillium fungicola.</title>
        <authorList>
            <person name="Buettner E."/>
        </authorList>
    </citation>
    <scope>NUCLEOTIDE SEQUENCE</scope>
    <source>
        <strain evidence="1">Babe33</strain>
    </source>
</reference>
<accession>A0ACC1MUK8</accession>
<organism evidence="1 2">
    <name type="scientific">Zarea fungicola</name>
    <dbReference type="NCBI Taxonomy" id="93591"/>
    <lineage>
        <taxon>Eukaryota</taxon>
        <taxon>Fungi</taxon>
        <taxon>Dikarya</taxon>
        <taxon>Ascomycota</taxon>
        <taxon>Pezizomycotina</taxon>
        <taxon>Sordariomycetes</taxon>
        <taxon>Hypocreomycetidae</taxon>
        <taxon>Hypocreales</taxon>
        <taxon>Cordycipitaceae</taxon>
        <taxon>Zarea</taxon>
    </lineage>
</organism>
<dbReference type="Proteomes" id="UP001143910">
    <property type="component" value="Unassembled WGS sequence"/>
</dbReference>
<protein>
    <submittedName>
        <fullName evidence="1">Uncharacterized protein</fullName>
    </submittedName>
</protein>
<evidence type="ECO:0000313" key="1">
    <source>
        <dbReference type="EMBL" id="KAJ2970700.1"/>
    </source>
</evidence>
<proteinExistence type="predicted"/>
<comment type="caution">
    <text evidence="1">The sequence shown here is derived from an EMBL/GenBank/DDBJ whole genome shotgun (WGS) entry which is preliminary data.</text>
</comment>
<name>A0ACC1MUK8_9HYPO</name>
<keyword evidence="2" id="KW-1185">Reference proteome</keyword>
<dbReference type="EMBL" id="JANJQO010001487">
    <property type="protein sequence ID" value="KAJ2970700.1"/>
    <property type="molecule type" value="Genomic_DNA"/>
</dbReference>